<feature type="compositionally biased region" description="Polar residues" evidence="1">
    <location>
        <begin position="77"/>
        <end position="87"/>
    </location>
</feature>
<comment type="caution">
    <text evidence="2">The sequence shown here is derived from an EMBL/GenBank/DDBJ whole genome shotgun (WGS) entry which is preliminary data.</text>
</comment>
<dbReference type="Proteomes" id="UP000663869">
    <property type="component" value="Unassembled WGS sequence"/>
</dbReference>
<gene>
    <name evidence="2" type="ORF">FME351_LOCUS24433</name>
</gene>
<accession>A0A818R6K0</accession>
<dbReference type="AlphaFoldDB" id="A0A818R6K0"/>
<reference evidence="2" key="1">
    <citation type="submission" date="2021-02" db="EMBL/GenBank/DDBJ databases">
        <authorList>
            <person name="Nowell W R."/>
        </authorList>
    </citation>
    <scope>NUCLEOTIDE SEQUENCE</scope>
</reference>
<evidence type="ECO:0000256" key="1">
    <source>
        <dbReference type="SAM" id="MobiDB-lite"/>
    </source>
</evidence>
<feature type="compositionally biased region" description="Basic residues" evidence="1">
    <location>
        <begin position="97"/>
        <end position="146"/>
    </location>
</feature>
<name>A0A818R6K0_9BILA</name>
<sequence length="154" mass="18288">MPSKRPIKAFYVPKKTIPRDISQISGISPIPYRSHSLAPSPSLHFADINHSPNPMSYSPLGRRSQVSNFSQREKKSNSSIQESSTKQSTERQQQVLRRQHRPRPPPQQLRRHQRHQRAPRRLRQGPRQRLRQGPRQRLRQRPRQRLLQRPQQQQ</sequence>
<organism evidence="2 3">
    <name type="scientific">Rotaria socialis</name>
    <dbReference type="NCBI Taxonomy" id="392032"/>
    <lineage>
        <taxon>Eukaryota</taxon>
        <taxon>Metazoa</taxon>
        <taxon>Spiralia</taxon>
        <taxon>Gnathifera</taxon>
        <taxon>Rotifera</taxon>
        <taxon>Eurotatoria</taxon>
        <taxon>Bdelloidea</taxon>
        <taxon>Philodinida</taxon>
        <taxon>Philodinidae</taxon>
        <taxon>Rotaria</taxon>
    </lineage>
</organism>
<evidence type="ECO:0000313" key="3">
    <source>
        <dbReference type="Proteomes" id="UP000663869"/>
    </source>
</evidence>
<protein>
    <submittedName>
        <fullName evidence="2">Uncharacterized protein</fullName>
    </submittedName>
</protein>
<proteinExistence type="predicted"/>
<evidence type="ECO:0000313" key="2">
    <source>
        <dbReference type="EMBL" id="CAF3649758.1"/>
    </source>
</evidence>
<feature type="region of interest" description="Disordered" evidence="1">
    <location>
        <begin position="26"/>
        <end position="154"/>
    </location>
</feature>
<dbReference type="EMBL" id="CAJNYU010003218">
    <property type="protein sequence ID" value="CAF3649758.1"/>
    <property type="molecule type" value="Genomic_DNA"/>
</dbReference>